<dbReference type="EMBL" id="JAKRYL010000009">
    <property type="protein sequence ID" value="MCL7747573.1"/>
    <property type="molecule type" value="Genomic_DNA"/>
</dbReference>
<keyword evidence="2" id="KW-1185">Reference proteome</keyword>
<dbReference type="AlphaFoldDB" id="A0A9X2CST8"/>
<sequence length="95" mass="10381">MNIPANQICDHIESQVTKLRQAISNGDQATVRETSAVIEAYCNLLKGSAPATKQVPMPTPPQQDYVLPTQPSSFAKPLVQSGGEIEEKDRNILDF</sequence>
<dbReference type="Pfam" id="PF17261">
    <property type="entry name" value="DUF5327"/>
    <property type="match status" value="1"/>
</dbReference>
<evidence type="ECO:0000313" key="2">
    <source>
        <dbReference type="Proteomes" id="UP001139150"/>
    </source>
</evidence>
<reference evidence="1" key="1">
    <citation type="submission" date="2022-02" db="EMBL/GenBank/DDBJ databases">
        <title>Halalkalibacter sp. nov. isolated from Lonar Lake, India.</title>
        <authorList>
            <person name="Joshi A."/>
            <person name="Thite S."/>
            <person name="Lodha T."/>
        </authorList>
    </citation>
    <scope>NUCLEOTIDE SEQUENCE</scope>
    <source>
        <strain evidence="1">MEB205</strain>
    </source>
</reference>
<proteinExistence type="predicted"/>
<dbReference type="Proteomes" id="UP001139150">
    <property type="component" value="Unassembled WGS sequence"/>
</dbReference>
<gene>
    <name evidence="1" type="ORF">MF646_10630</name>
</gene>
<dbReference type="InterPro" id="IPR035218">
    <property type="entry name" value="DUF5327"/>
</dbReference>
<organism evidence="1 2">
    <name type="scientific">Halalkalibacter alkaliphilus</name>
    <dbReference type="NCBI Taxonomy" id="2917993"/>
    <lineage>
        <taxon>Bacteria</taxon>
        <taxon>Bacillati</taxon>
        <taxon>Bacillota</taxon>
        <taxon>Bacilli</taxon>
        <taxon>Bacillales</taxon>
        <taxon>Bacillaceae</taxon>
        <taxon>Halalkalibacter</taxon>
    </lineage>
</organism>
<evidence type="ECO:0000313" key="1">
    <source>
        <dbReference type="EMBL" id="MCL7747573.1"/>
    </source>
</evidence>
<protein>
    <submittedName>
        <fullName evidence="1">YwdI family protein</fullName>
    </submittedName>
</protein>
<accession>A0A9X2CST8</accession>
<comment type="caution">
    <text evidence="1">The sequence shown here is derived from an EMBL/GenBank/DDBJ whole genome shotgun (WGS) entry which is preliminary data.</text>
</comment>
<name>A0A9X2CST8_9BACI</name>
<dbReference type="RefSeq" id="WP_250096470.1">
    <property type="nucleotide sequence ID" value="NZ_JAKRYL010000009.1"/>
</dbReference>